<dbReference type="SUPFAM" id="SSF53448">
    <property type="entry name" value="Nucleotide-diphospho-sugar transferases"/>
    <property type="match status" value="1"/>
</dbReference>
<dbReference type="Proteomes" id="UP000291338">
    <property type="component" value="Unassembled WGS sequence"/>
</dbReference>
<reference evidence="6 7" key="1">
    <citation type="submission" date="2018-01" db="EMBL/GenBank/DDBJ databases">
        <title>Co-occurrence of chitin degradation, pigmentation and bioactivity in marine Pseudoalteromonas.</title>
        <authorList>
            <person name="Paulsen S."/>
            <person name="Gram L."/>
            <person name="Machado H."/>
        </authorList>
    </citation>
    <scope>NUCLEOTIDE SEQUENCE [LARGE SCALE GENOMIC DNA]</scope>
    <source>
        <strain evidence="6 7">S3898</strain>
    </source>
</reference>
<comment type="caution">
    <text evidence="6">The sequence shown here is derived from an EMBL/GenBank/DDBJ whole genome shotgun (WGS) entry which is preliminary data.</text>
</comment>
<dbReference type="AlphaFoldDB" id="A0A4Q7ISX9"/>
<dbReference type="PANTHER" id="PTHR43630:SF1">
    <property type="entry name" value="POLY-BETA-1,6-N-ACETYL-D-GLUCOSAMINE SYNTHASE"/>
    <property type="match status" value="1"/>
</dbReference>
<keyword evidence="2" id="KW-0328">Glycosyltransferase</keyword>
<evidence type="ECO:0000256" key="3">
    <source>
        <dbReference type="ARBA" id="ARBA00022679"/>
    </source>
</evidence>
<keyword evidence="3 6" id="KW-0808">Transferase</keyword>
<organism evidence="6 7">
    <name type="scientific">Pseudoalteromonas phenolica</name>
    <dbReference type="NCBI Taxonomy" id="161398"/>
    <lineage>
        <taxon>Bacteria</taxon>
        <taxon>Pseudomonadati</taxon>
        <taxon>Pseudomonadota</taxon>
        <taxon>Gammaproteobacteria</taxon>
        <taxon>Alteromonadales</taxon>
        <taxon>Pseudoalteromonadaceae</taxon>
        <taxon>Pseudoalteromonas</taxon>
    </lineage>
</organism>
<dbReference type="RefSeq" id="WP_130253857.1">
    <property type="nucleotide sequence ID" value="NZ_PPSX01000005.1"/>
</dbReference>
<proteinExistence type="inferred from homology"/>
<comment type="similarity">
    <text evidence="1">Belongs to the glycosyltransferase 2 family.</text>
</comment>
<evidence type="ECO:0000256" key="1">
    <source>
        <dbReference type="ARBA" id="ARBA00006739"/>
    </source>
</evidence>
<name>A0A4Q7ISX9_9GAMM</name>
<evidence type="ECO:0000256" key="2">
    <source>
        <dbReference type="ARBA" id="ARBA00022676"/>
    </source>
</evidence>
<sequence>MILFFWLLVLLLVFPLVLYPISLWLISKFYPSNDVELSKSFEPEIAVIISAYNEELIIEKKLDNILECTYPKNKIRILVASDGSNDKTNDIVLNFAKKHSDFDIKLVDVPGRGGKTLAQNYVVNNFCDGLDVLVFTDANSMLRSDALKYLINRFKSDSVGYVSGQLQYCNSTESNTSESESTYWNFDLKLREWESAIGSTVGGNGALYAIRRDSYVNLPALLSHDGFMPTKVVLQGKTAKFEPLAVAVEKAGAVTGDEFKRKVRMQRGQPWKKYYDYKKFNFFKYGWFSYFYIGHKYLKYQLYVLHPTLFIVNYLIYSESVFYLLAFIGQVVFYLLALVGFITESKGKLFYYPYYYCMTVYAQLIAVKNTLTGKTSVTWESIESTRVE</sequence>
<feature type="transmembrane region" description="Helical" evidence="4">
    <location>
        <begin position="322"/>
        <end position="342"/>
    </location>
</feature>
<gene>
    <name evidence="6" type="ORF">C1E23_01385</name>
</gene>
<feature type="domain" description="Glycosyltransferase 2-like" evidence="5">
    <location>
        <begin position="47"/>
        <end position="212"/>
    </location>
</feature>
<keyword evidence="4" id="KW-0472">Membrane</keyword>
<keyword evidence="4" id="KW-1133">Transmembrane helix</keyword>
<evidence type="ECO:0000313" key="6">
    <source>
        <dbReference type="EMBL" id="RZQ54965.1"/>
    </source>
</evidence>
<accession>A0A4Q7ISX9</accession>
<keyword evidence="4" id="KW-0812">Transmembrane</keyword>
<dbReference type="CDD" id="cd06439">
    <property type="entry name" value="CESA_like_1"/>
    <property type="match status" value="1"/>
</dbReference>
<dbReference type="EMBL" id="PPSX01000005">
    <property type="protein sequence ID" value="RZQ54965.1"/>
    <property type="molecule type" value="Genomic_DNA"/>
</dbReference>
<dbReference type="Gene3D" id="3.90.550.10">
    <property type="entry name" value="Spore Coat Polysaccharide Biosynthesis Protein SpsA, Chain A"/>
    <property type="match status" value="1"/>
</dbReference>
<feature type="transmembrane region" description="Helical" evidence="4">
    <location>
        <begin position="6"/>
        <end position="26"/>
    </location>
</feature>
<evidence type="ECO:0000256" key="4">
    <source>
        <dbReference type="SAM" id="Phobius"/>
    </source>
</evidence>
<dbReference type="InterPro" id="IPR001173">
    <property type="entry name" value="Glyco_trans_2-like"/>
</dbReference>
<evidence type="ECO:0000259" key="5">
    <source>
        <dbReference type="Pfam" id="PF00535"/>
    </source>
</evidence>
<protein>
    <submittedName>
        <fullName evidence="6">Glycosyl transferase</fullName>
    </submittedName>
</protein>
<evidence type="ECO:0000313" key="7">
    <source>
        <dbReference type="Proteomes" id="UP000291338"/>
    </source>
</evidence>
<dbReference type="GO" id="GO:0016757">
    <property type="term" value="F:glycosyltransferase activity"/>
    <property type="evidence" value="ECO:0007669"/>
    <property type="project" value="UniProtKB-KW"/>
</dbReference>
<dbReference type="InterPro" id="IPR029044">
    <property type="entry name" value="Nucleotide-diphossugar_trans"/>
</dbReference>
<dbReference type="PANTHER" id="PTHR43630">
    <property type="entry name" value="POLY-BETA-1,6-N-ACETYL-D-GLUCOSAMINE SYNTHASE"/>
    <property type="match status" value="1"/>
</dbReference>
<dbReference type="Pfam" id="PF00535">
    <property type="entry name" value="Glycos_transf_2"/>
    <property type="match status" value="1"/>
</dbReference>